<dbReference type="Proteomes" id="UP001189429">
    <property type="component" value="Unassembled WGS sequence"/>
</dbReference>
<evidence type="ECO:0000256" key="1">
    <source>
        <dbReference type="SAM" id="MobiDB-lite"/>
    </source>
</evidence>
<protein>
    <submittedName>
        <fullName evidence="2">Uncharacterized protein</fullName>
    </submittedName>
</protein>
<reference evidence="2" key="1">
    <citation type="submission" date="2023-10" db="EMBL/GenBank/DDBJ databases">
        <authorList>
            <person name="Chen Y."/>
            <person name="Shah S."/>
            <person name="Dougan E. K."/>
            <person name="Thang M."/>
            <person name="Chan C."/>
        </authorList>
    </citation>
    <scope>NUCLEOTIDE SEQUENCE [LARGE SCALE GENOMIC DNA]</scope>
</reference>
<evidence type="ECO:0000313" key="3">
    <source>
        <dbReference type="Proteomes" id="UP001189429"/>
    </source>
</evidence>
<evidence type="ECO:0000313" key="2">
    <source>
        <dbReference type="EMBL" id="CAK0867011.1"/>
    </source>
</evidence>
<gene>
    <name evidence="2" type="ORF">PCOR1329_LOCUS54044</name>
</gene>
<name>A0ABN9V2M1_9DINO</name>
<dbReference type="EMBL" id="CAUYUJ010016600">
    <property type="protein sequence ID" value="CAK0867011.1"/>
    <property type="molecule type" value="Genomic_DNA"/>
</dbReference>
<organism evidence="2 3">
    <name type="scientific">Prorocentrum cordatum</name>
    <dbReference type="NCBI Taxonomy" id="2364126"/>
    <lineage>
        <taxon>Eukaryota</taxon>
        <taxon>Sar</taxon>
        <taxon>Alveolata</taxon>
        <taxon>Dinophyceae</taxon>
        <taxon>Prorocentrales</taxon>
        <taxon>Prorocentraceae</taxon>
        <taxon>Prorocentrum</taxon>
    </lineage>
</organism>
<comment type="caution">
    <text evidence="2">The sequence shown here is derived from an EMBL/GenBank/DDBJ whole genome shotgun (WGS) entry which is preliminary data.</text>
</comment>
<accession>A0ABN9V2M1</accession>
<sequence>MSFPTPNPTSSPTNTPTSSPTAPPTSSLTSSPTSSPTSFSTPAPTLPSTSAATPPSSATGTGDPHLQNIHGERFDLMTPVMVTLVNIPRGKRVEDALLAVEADALRLGGHCADTYFQGVNITGIWADKLQARGFNFNAEGVQSHKVPKWTNFGPLVGEYDHADAARIPAKCRITISLRKPSRTSVQAELVPVAIAS</sequence>
<keyword evidence="3" id="KW-1185">Reference proteome</keyword>
<feature type="region of interest" description="Disordered" evidence="1">
    <location>
        <begin position="1"/>
        <end position="68"/>
    </location>
</feature>
<feature type="compositionally biased region" description="Low complexity" evidence="1">
    <location>
        <begin position="10"/>
        <end position="59"/>
    </location>
</feature>
<proteinExistence type="predicted"/>